<reference evidence="3" key="1">
    <citation type="journal article" date="2019" name="Int. J. Syst. Evol. Microbiol.">
        <title>The Global Catalogue of Microorganisms (GCM) 10K type strain sequencing project: providing services to taxonomists for standard genome sequencing and annotation.</title>
        <authorList>
            <consortium name="The Broad Institute Genomics Platform"/>
            <consortium name="The Broad Institute Genome Sequencing Center for Infectious Disease"/>
            <person name="Wu L."/>
            <person name="Ma J."/>
        </authorList>
    </citation>
    <scope>NUCLEOTIDE SEQUENCE [LARGE SCALE GENOMIC DNA]</scope>
    <source>
        <strain evidence="3">JCM 17656</strain>
    </source>
</reference>
<proteinExistence type="predicted"/>
<comment type="caution">
    <text evidence="2">The sequence shown here is derived from an EMBL/GenBank/DDBJ whole genome shotgun (WGS) entry which is preliminary data.</text>
</comment>
<protein>
    <submittedName>
        <fullName evidence="2">Uncharacterized protein</fullName>
    </submittedName>
</protein>
<dbReference type="Proteomes" id="UP001500707">
    <property type="component" value="Unassembled WGS sequence"/>
</dbReference>
<evidence type="ECO:0000313" key="2">
    <source>
        <dbReference type="EMBL" id="GAA3541322.1"/>
    </source>
</evidence>
<sequence length="69" mass="7124">MAGGAAESVSGGAEAGPQDSRRPASLVLHWRSRSDVPAARGSGDCLEMGRLHAYLTCWSGTALRVVAGR</sequence>
<feature type="compositionally biased region" description="Low complexity" evidence="1">
    <location>
        <begin position="1"/>
        <end position="16"/>
    </location>
</feature>
<evidence type="ECO:0000256" key="1">
    <source>
        <dbReference type="SAM" id="MobiDB-lite"/>
    </source>
</evidence>
<accession>A0ABP6VZF1</accession>
<gene>
    <name evidence="2" type="ORF">GCM10022295_24250</name>
</gene>
<keyword evidence="3" id="KW-1185">Reference proteome</keyword>
<feature type="region of interest" description="Disordered" evidence="1">
    <location>
        <begin position="1"/>
        <end position="24"/>
    </location>
</feature>
<organism evidence="2 3">
    <name type="scientific">Streptomyces osmaniensis</name>
    <dbReference type="NCBI Taxonomy" id="593134"/>
    <lineage>
        <taxon>Bacteria</taxon>
        <taxon>Bacillati</taxon>
        <taxon>Actinomycetota</taxon>
        <taxon>Actinomycetes</taxon>
        <taxon>Kitasatosporales</taxon>
        <taxon>Streptomycetaceae</taxon>
        <taxon>Streptomyces</taxon>
    </lineage>
</organism>
<name>A0ABP6VZF1_9ACTN</name>
<evidence type="ECO:0000313" key="3">
    <source>
        <dbReference type="Proteomes" id="UP001500707"/>
    </source>
</evidence>
<dbReference type="EMBL" id="BAABCE010000004">
    <property type="protein sequence ID" value="GAA3541322.1"/>
    <property type="molecule type" value="Genomic_DNA"/>
</dbReference>